<evidence type="ECO:0000313" key="5">
    <source>
        <dbReference type="Proteomes" id="UP000887229"/>
    </source>
</evidence>
<dbReference type="OrthoDB" id="3687641at2759"/>
<evidence type="ECO:0000313" key="4">
    <source>
        <dbReference type="EMBL" id="KAG9255692.1"/>
    </source>
</evidence>
<evidence type="ECO:0000256" key="1">
    <source>
        <dbReference type="ARBA" id="ARBA00035112"/>
    </source>
</evidence>
<keyword evidence="3" id="KW-0812">Transmembrane</keyword>
<feature type="compositionally biased region" description="Basic and acidic residues" evidence="2">
    <location>
        <begin position="19"/>
        <end position="30"/>
    </location>
</feature>
<keyword evidence="3" id="KW-0472">Membrane</keyword>
<feature type="region of interest" description="Disordered" evidence="2">
    <location>
        <begin position="1"/>
        <end position="30"/>
    </location>
</feature>
<dbReference type="PANTHER" id="PTHR33365:SF7">
    <property type="entry name" value="TAT PATHWAY SIGNAL SEQUENCE"/>
    <property type="match status" value="1"/>
</dbReference>
<dbReference type="AlphaFoldDB" id="A0A9P7ZQ12"/>
<comment type="similarity">
    <text evidence="1">Belongs to the ustYa family.</text>
</comment>
<keyword evidence="5" id="KW-1185">Reference proteome</keyword>
<dbReference type="GeneID" id="70291543"/>
<feature type="compositionally biased region" description="Polar residues" evidence="2">
    <location>
        <begin position="1"/>
        <end position="13"/>
    </location>
</feature>
<dbReference type="EMBL" id="MU251250">
    <property type="protein sequence ID" value="KAG9255692.1"/>
    <property type="molecule type" value="Genomic_DNA"/>
</dbReference>
<organism evidence="4 5">
    <name type="scientific">Emericellopsis atlantica</name>
    <dbReference type="NCBI Taxonomy" id="2614577"/>
    <lineage>
        <taxon>Eukaryota</taxon>
        <taxon>Fungi</taxon>
        <taxon>Dikarya</taxon>
        <taxon>Ascomycota</taxon>
        <taxon>Pezizomycotina</taxon>
        <taxon>Sordariomycetes</taxon>
        <taxon>Hypocreomycetidae</taxon>
        <taxon>Hypocreales</taxon>
        <taxon>Bionectriaceae</taxon>
        <taxon>Emericellopsis</taxon>
    </lineage>
</organism>
<sequence>MSHYQDSSRGTSINDDEESQRLMEKHDEPVEIHNRGSPVVTCKRVYMVLLHGIVLVLIAVLCIDIDPKKISNQRPTRGASWSPVREHIEYELNAGHATDHHKHSQYSGWPSPEQDEAWDDLMRPVYFNATREELEKAGESFENIAELEGGGYPASLGVYHELHCLRQLRFWLWKDRYYGDLTEEQDDYFHGHLDHCIETLRLTIMCNGNPAVYSFYWDDPTADHPATQSNAENVCAKWESIENWAYERRISTDPEIVRPPMDEMMH</sequence>
<evidence type="ECO:0000256" key="2">
    <source>
        <dbReference type="SAM" id="MobiDB-lite"/>
    </source>
</evidence>
<dbReference type="Proteomes" id="UP000887229">
    <property type="component" value="Unassembled WGS sequence"/>
</dbReference>
<keyword evidence="3" id="KW-1133">Transmembrane helix</keyword>
<dbReference type="PANTHER" id="PTHR33365">
    <property type="entry name" value="YALI0B05434P"/>
    <property type="match status" value="1"/>
</dbReference>
<dbReference type="InterPro" id="IPR021765">
    <property type="entry name" value="UstYa-like"/>
</dbReference>
<dbReference type="Pfam" id="PF11807">
    <property type="entry name" value="UstYa"/>
    <property type="match status" value="1"/>
</dbReference>
<name>A0A9P7ZQ12_9HYPO</name>
<feature type="transmembrane region" description="Helical" evidence="3">
    <location>
        <begin position="45"/>
        <end position="65"/>
    </location>
</feature>
<gene>
    <name evidence="4" type="ORF">F5Z01DRAFT_552410</name>
</gene>
<accession>A0A9P7ZQ12</accession>
<evidence type="ECO:0000256" key="3">
    <source>
        <dbReference type="SAM" id="Phobius"/>
    </source>
</evidence>
<reference evidence="4" key="1">
    <citation type="journal article" date="2021" name="IMA Fungus">
        <title>Genomic characterization of three marine fungi, including Emericellopsis atlantica sp. nov. with signatures of a generalist lifestyle and marine biomass degradation.</title>
        <authorList>
            <person name="Hagestad O.C."/>
            <person name="Hou L."/>
            <person name="Andersen J.H."/>
            <person name="Hansen E.H."/>
            <person name="Altermark B."/>
            <person name="Li C."/>
            <person name="Kuhnert E."/>
            <person name="Cox R.J."/>
            <person name="Crous P.W."/>
            <person name="Spatafora J.W."/>
            <person name="Lail K."/>
            <person name="Amirebrahimi M."/>
            <person name="Lipzen A."/>
            <person name="Pangilinan J."/>
            <person name="Andreopoulos W."/>
            <person name="Hayes R.D."/>
            <person name="Ng V."/>
            <person name="Grigoriev I.V."/>
            <person name="Jackson S.A."/>
            <person name="Sutton T.D.S."/>
            <person name="Dobson A.D.W."/>
            <person name="Rama T."/>
        </authorList>
    </citation>
    <scope>NUCLEOTIDE SEQUENCE</scope>
    <source>
        <strain evidence="4">TS7</strain>
    </source>
</reference>
<dbReference type="GO" id="GO:0043386">
    <property type="term" value="P:mycotoxin biosynthetic process"/>
    <property type="evidence" value="ECO:0007669"/>
    <property type="project" value="InterPro"/>
</dbReference>
<proteinExistence type="inferred from homology"/>
<protein>
    <submittedName>
        <fullName evidence="4">Uncharacterized protein</fullName>
    </submittedName>
</protein>
<dbReference type="RefSeq" id="XP_046119616.1">
    <property type="nucleotide sequence ID" value="XM_046260640.1"/>
</dbReference>
<comment type="caution">
    <text evidence="4">The sequence shown here is derived from an EMBL/GenBank/DDBJ whole genome shotgun (WGS) entry which is preliminary data.</text>
</comment>